<dbReference type="InterPro" id="IPR002575">
    <property type="entry name" value="Aminoglycoside_PTrfase"/>
</dbReference>
<keyword evidence="8" id="KW-0460">Magnesium</keyword>
<feature type="domain" description="Aminoglycoside phosphotransferase" evidence="9">
    <location>
        <begin position="12"/>
        <end position="226"/>
    </location>
</feature>
<evidence type="ECO:0000256" key="1">
    <source>
        <dbReference type="ARBA" id="ARBA00006219"/>
    </source>
</evidence>
<dbReference type="Gene3D" id="3.30.200.20">
    <property type="entry name" value="Phosphorylase Kinase, domain 1"/>
    <property type="match status" value="1"/>
</dbReference>
<protein>
    <submittedName>
        <fullName evidence="10">Aminoglycoside 3'-phosphotransferase</fullName>
    </submittedName>
</protein>
<gene>
    <name evidence="10" type="ORF">G1H19_19510</name>
</gene>
<dbReference type="InterPro" id="IPR051678">
    <property type="entry name" value="AGP_Transferase"/>
</dbReference>
<comment type="caution">
    <text evidence="10">The sequence shown here is derived from an EMBL/GenBank/DDBJ whole genome shotgun (WGS) entry which is preliminary data.</text>
</comment>
<keyword evidence="2 10" id="KW-0808">Transferase</keyword>
<evidence type="ECO:0000256" key="3">
    <source>
        <dbReference type="ARBA" id="ARBA00022741"/>
    </source>
</evidence>
<evidence type="ECO:0000313" key="11">
    <source>
        <dbReference type="Proteomes" id="UP000470470"/>
    </source>
</evidence>
<keyword evidence="5" id="KW-0067">ATP-binding</keyword>
<keyword evidence="3" id="KW-0547">Nucleotide-binding</keyword>
<evidence type="ECO:0000256" key="8">
    <source>
        <dbReference type="PIRSR" id="PIRSR000706-2"/>
    </source>
</evidence>
<dbReference type="GO" id="GO:0005524">
    <property type="term" value="F:ATP binding"/>
    <property type="evidence" value="ECO:0007669"/>
    <property type="project" value="UniProtKB-KW"/>
</dbReference>
<dbReference type="AlphaFoldDB" id="A0A7K3WIG7"/>
<dbReference type="InterPro" id="IPR024165">
    <property type="entry name" value="Kan/Strep_kinase"/>
</dbReference>
<dbReference type="GO" id="GO:0046677">
    <property type="term" value="P:response to antibiotic"/>
    <property type="evidence" value="ECO:0007669"/>
    <property type="project" value="UniProtKB-KW"/>
</dbReference>
<accession>A0A7K3WIG7</accession>
<evidence type="ECO:0000256" key="4">
    <source>
        <dbReference type="ARBA" id="ARBA00022777"/>
    </source>
</evidence>
<feature type="active site" description="Proton acceptor" evidence="7">
    <location>
        <position position="164"/>
    </location>
</feature>
<name>A0A7K3WIG7_9ACTN</name>
<evidence type="ECO:0000256" key="6">
    <source>
        <dbReference type="ARBA" id="ARBA00023251"/>
    </source>
</evidence>
<evidence type="ECO:0000313" key="10">
    <source>
        <dbReference type="EMBL" id="NEL56166.1"/>
    </source>
</evidence>
<dbReference type="SUPFAM" id="SSF56112">
    <property type="entry name" value="Protein kinase-like (PK-like)"/>
    <property type="match status" value="1"/>
</dbReference>
<feature type="binding site" evidence="8">
    <location>
        <position position="169"/>
    </location>
    <ligand>
        <name>Mg(2+)</name>
        <dbReference type="ChEBI" id="CHEBI:18420"/>
    </ligand>
</feature>
<dbReference type="PANTHER" id="PTHR21310:SF41">
    <property type="entry name" value="3'-PHOSPHOTRANSFERASE, PUTATIVE-RELATED"/>
    <property type="match status" value="1"/>
</dbReference>
<dbReference type="InterPro" id="IPR011009">
    <property type="entry name" value="Kinase-like_dom_sf"/>
</dbReference>
<dbReference type="EMBL" id="JAAGWK010000030">
    <property type="protein sequence ID" value="NEL56166.1"/>
    <property type="molecule type" value="Genomic_DNA"/>
</dbReference>
<keyword evidence="11" id="KW-1185">Reference proteome</keyword>
<dbReference type="GO" id="GO:0016773">
    <property type="term" value="F:phosphotransferase activity, alcohol group as acceptor"/>
    <property type="evidence" value="ECO:0007669"/>
    <property type="project" value="InterPro"/>
</dbReference>
<keyword evidence="6" id="KW-0046">Antibiotic resistance</keyword>
<sequence>MVPVWRNELGGLTWQLGDGPARRFVKWSPAGTGPGLGREAVRLRWAARYSPVPTVLASGADVDGEWMVTAGLPGRSAVDPRWLGDPRPAVRAVGAGLRALHDALPVSGCPFTWSAPHRVALARDRARTSARPGAPEHADLSAAEVLARLDDVPDVDQLVVCHGDACAPNTLLTDDGAWTGHVDLGGMGVADRWADLAVATWSTQWNFGHGWEEPLLEAYGIAPDPVRTAYYRLLWDAGP</sequence>
<evidence type="ECO:0000256" key="7">
    <source>
        <dbReference type="PIRSR" id="PIRSR000706-1"/>
    </source>
</evidence>
<evidence type="ECO:0000256" key="5">
    <source>
        <dbReference type="ARBA" id="ARBA00022840"/>
    </source>
</evidence>
<organism evidence="10 11">
    <name type="scientific">Goekera deserti</name>
    <dbReference type="NCBI Taxonomy" id="2497753"/>
    <lineage>
        <taxon>Bacteria</taxon>
        <taxon>Bacillati</taxon>
        <taxon>Actinomycetota</taxon>
        <taxon>Actinomycetes</taxon>
        <taxon>Geodermatophilales</taxon>
        <taxon>Geodermatophilaceae</taxon>
        <taxon>Goekera</taxon>
    </lineage>
</organism>
<evidence type="ECO:0000259" key="9">
    <source>
        <dbReference type="Pfam" id="PF01636"/>
    </source>
</evidence>
<keyword evidence="8" id="KW-0479">Metal-binding</keyword>
<dbReference type="PANTHER" id="PTHR21310">
    <property type="entry name" value="AMINOGLYCOSIDE PHOSPHOTRANSFERASE-RELATED-RELATED"/>
    <property type="match status" value="1"/>
</dbReference>
<dbReference type="GO" id="GO:0046872">
    <property type="term" value="F:metal ion binding"/>
    <property type="evidence" value="ECO:0007669"/>
    <property type="project" value="UniProtKB-KW"/>
</dbReference>
<dbReference type="CDD" id="cd05150">
    <property type="entry name" value="APH"/>
    <property type="match status" value="1"/>
</dbReference>
<dbReference type="Pfam" id="PF01636">
    <property type="entry name" value="APH"/>
    <property type="match status" value="1"/>
</dbReference>
<dbReference type="GO" id="GO:0016301">
    <property type="term" value="F:kinase activity"/>
    <property type="evidence" value="ECO:0007669"/>
    <property type="project" value="UniProtKB-KW"/>
</dbReference>
<dbReference type="PIRSF" id="PIRSF000706">
    <property type="entry name" value="Kanamycin_kin"/>
    <property type="match status" value="1"/>
</dbReference>
<feature type="binding site" evidence="8">
    <location>
        <position position="183"/>
    </location>
    <ligand>
        <name>Mg(2+)</name>
        <dbReference type="ChEBI" id="CHEBI:18420"/>
    </ligand>
</feature>
<dbReference type="Gene3D" id="3.90.1200.10">
    <property type="match status" value="1"/>
</dbReference>
<comment type="similarity">
    <text evidence="1">Belongs to the aminoglycoside phosphotransferase family.</text>
</comment>
<dbReference type="Proteomes" id="UP000470470">
    <property type="component" value="Unassembled WGS sequence"/>
</dbReference>
<keyword evidence="4" id="KW-0418">Kinase</keyword>
<evidence type="ECO:0000256" key="2">
    <source>
        <dbReference type="ARBA" id="ARBA00022679"/>
    </source>
</evidence>
<proteinExistence type="inferred from homology"/>
<reference evidence="10 11" key="1">
    <citation type="submission" date="2020-02" db="EMBL/GenBank/DDBJ databases">
        <title>The whole genome sequence of CPCC 205119.</title>
        <authorList>
            <person name="Jiang Z."/>
        </authorList>
    </citation>
    <scope>NUCLEOTIDE SEQUENCE [LARGE SCALE GENOMIC DNA]</scope>
    <source>
        <strain evidence="10 11">CPCC 205119</strain>
    </source>
</reference>